<sequence>MQSTYIILAFVCFIQLAYGQTVCVDKILNGAHDCSHFANYCADKEYTVLLTNFCPVTCNLCPAYVGPASTTIRYIDISSITQAPTAKPLTVCADKFGVDACTMYNDLCQSKYYTGFLRTNCKF</sequence>
<protein>
    <submittedName>
        <fullName evidence="2">ShKT domain-containing protein</fullName>
    </submittedName>
</protein>
<organism evidence="1 2">
    <name type="scientific">Rhabditophanes sp. KR3021</name>
    <dbReference type="NCBI Taxonomy" id="114890"/>
    <lineage>
        <taxon>Eukaryota</taxon>
        <taxon>Metazoa</taxon>
        <taxon>Ecdysozoa</taxon>
        <taxon>Nematoda</taxon>
        <taxon>Chromadorea</taxon>
        <taxon>Rhabditida</taxon>
        <taxon>Tylenchina</taxon>
        <taxon>Panagrolaimomorpha</taxon>
        <taxon>Strongyloidoidea</taxon>
        <taxon>Alloionematidae</taxon>
        <taxon>Rhabditophanes</taxon>
    </lineage>
</organism>
<evidence type="ECO:0000313" key="2">
    <source>
        <dbReference type="WBParaSite" id="RSKR_0000485700.1"/>
    </source>
</evidence>
<accession>A0AC35TWL7</accession>
<evidence type="ECO:0000313" key="1">
    <source>
        <dbReference type="Proteomes" id="UP000095286"/>
    </source>
</evidence>
<dbReference type="WBParaSite" id="RSKR_0000485700.1">
    <property type="protein sequence ID" value="RSKR_0000485700.1"/>
    <property type="gene ID" value="RSKR_0000485700"/>
</dbReference>
<reference evidence="2" key="1">
    <citation type="submission" date="2016-11" db="UniProtKB">
        <authorList>
            <consortium name="WormBaseParasite"/>
        </authorList>
    </citation>
    <scope>IDENTIFICATION</scope>
    <source>
        <strain evidence="2">KR3021</strain>
    </source>
</reference>
<dbReference type="Proteomes" id="UP000095286">
    <property type="component" value="Unplaced"/>
</dbReference>
<name>A0AC35TWL7_9BILA</name>
<proteinExistence type="predicted"/>